<evidence type="ECO:0000313" key="3">
    <source>
        <dbReference type="EMBL" id="MBE1875603.1"/>
    </source>
</evidence>
<protein>
    <submittedName>
        <fullName evidence="3">Uncharacterized protein</fullName>
    </submittedName>
</protein>
<sequence length="126" mass="12827">MDATDGTHREARPGAPALGPATGIDASFGSRAKAGRTANGPAGPAVTAERATAGPGPNAVVALVMIGIAGAAAVAYLVRRLTRRATRAVEPVLREEPVPTPETSPRPRHGAPKFVVDDSGEFPSLR</sequence>
<organism evidence="3 4">
    <name type="scientific">Myceligenerans pegani</name>
    <dbReference type="NCBI Taxonomy" id="2776917"/>
    <lineage>
        <taxon>Bacteria</taxon>
        <taxon>Bacillati</taxon>
        <taxon>Actinomycetota</taxon>
        <taxon>Actinomycetes</taxon>
        <taxon>Micrococcales</taxon>
        <taxon>Promicromonosporaceae</taxon>
        <taxon>Myceligenerans</taxon>
    </lineage>
</organism>
<keyword evidence="4" id="KW-1185">Reference proteome</keyword>
<accession>A0ABR9MXM9</accession>
<name>A0ABR9MXM9_9MICO</name>
<feature type="region of interest" description="Disordered" evidence="1">
    <location>
        <begin position="1"/>
        <end position="54"/>
    </location>
</feature>
<feature type="transmembrane region" description="Helical" evidence="2">
    <location>
        <begin position="59"/>
        <end position="78"/>
    </location>
</feature>
<comment type="caution">
    <text evidence="3">The sequence shown here is derived from an EMBL/GenBank/DDBJ whole genome shotgun (WGS) entry which is preliminary data.</text>
</comment>
<keyword evidence="2" id="KW-1133">Transmembrane helix</keyword>
<reference evidence="3 4" key="1">
    <citation type="submission" date="2020-10" db="EMBL/GenBank/DDBJ databases">
        <title>Myceligenerans pegani sp. nov., an endophytic actinomycete isolated from Peganum harmala L. in Xinjiang, China.</title>
        <authorList>
            <person name="Xin L."/>
        </authorList>
    </citation>
    <scope>NUCLEOTIDE SEQUENCE [LARGE SCALE GENOMIC DNA]</scope>
    <source>
        <strain evidence="3 4">TRM65318</strain>
    </source>
</reference>
<dbReference type="EMBL" id="JADAQT010000066">
    <property type="protein sequence ID" value="MBE1875603.1"/>
    <property type="molecule type" value="Genomic_DNA"/>
</dbReference>
<keyword evidence="2" id="KW-0472">Membrane</keyword>
<proteinExistence type="predicted"/>
<evidence type="ECO:0000256" key="2">
    <source>
        <dbReference type="SAM" id="Phobius"/>
    </source>
</evidence>
<evidence type="ECO:0000256" key="1">
    <source>
        <dbReference type="SAM" id="MobiDB-lite"/>
    </source>
</evidence>
<feature type="compositionally biased region" description="Basic and acidic residues" evidence="1">
    <location>
        <begin position="1"/>
        <end position="12"/>
    </location>
</feature>
<evidence type="ECO:0000313" key="4">
    <source>
        <dbReference type="Proteomes" id="UP000625527"/>
    </source>
</evidence>
<keyword evidence="2" id="KW-0812">Transmembrane</keyword>
<dbReference type="RefSeq" id="WP_192862177.1">
    <property type="nucleotide sequence ID" value="NZ_JADAQT010000066.1"/>
</dbReference>
<feature type="region of interest" description="Disordered" evidence="1">
    <location>
        <begin position="92"/>
        <end position="126"/>
    </location>
</feature>
<dbReference type="Proteomes" id="UP000625527">
    <property type="component" value="Unassembled WGS sequence"/>
</dbReference>
<gene>
    <name evidence="3" type="ORF">IHE71_07765</name>
</gene>